<gene>
    <name evidence="2" type="ORF">F5890DRAFT_1186269</name>
</gene>
<keyword evidence="1" id="KW-0732">Signal</keyword>
<reference evidence="2" key="1">
    <citation type="submission" date="2022-08" db="EMBL/GenBank/DDBJ databases">
        <authorList>
            <consortium name="DOE Joint Genome Institute"/>
            <person name="Min B."/>
            <person name="Riley R."/>
            <person name="Sierra-Patev S."/>
            <person name="Naranjo-Ortiz M."/>
            <person name="Looney B."/>
            <person name="Konkel Z."/>
            <person name="Slot J.C."/>
            <person name="Sakamoto Y."/>
            <person name="Steenwyk J.L."/>
            <person name="Rokas A."/>
            <person name="Carro J."/>
            <person name="Camarero S."/>
            <person name="Ferreira P."/>
            <person name="Molpeceres G."/>
            <person name="Ruiz-Duenas F.J."/>
            <person name="Serrano A."/>
            <person name="Henrissat B."/>
            <person name="Drula E."/>
            <person name="Hughes K.W."/>
            <person name="Mata J.L."/>
            <person name="Ishikawa N.K."/>
            <person name="Vargas-Isla R."/>
            <person name="Ushijima S."/>
            <person name="Smith C.A."/>
            <person name="Ahrendt S."/>
            <person name="Andreopoulos W."/>
            <person name="He G."/>
            <person name="Labutti K."/>
            <person name="Lipzen A."/>
            <person name="Ng V."/>
            <person name="Sandor L."/>
            <person name="Barry K."/>
            <person name="Martinez A.T."/>
            <person name="Xiao Y."/>
            <person name="Gibbons J.G."/>
            <person name="Terashima K."/>
            <person name="Hibbett D.S."/>
            <person name="Grigoriev I.V."/>
        </authorList>
    </citation>
    <scope>NUCLEOTIDE SEQUENCE</scope>
    <source>
        <strain evidence="2">TFB7829</strain>
    </source>
</reference>
<sequence length="178" mass="19482">MRYASGYYLGLIGLLSLARAMPMNQQPSSLDAGGGLLGYTGMYVVEFLENPPPNMQNPPSTGVDHPMKSVVASVSEEAKTIIKSFTRQLAQSHDVLAVSFKNDYPLPEIGKFIYYSAHVTFHVGSKSIGNYDVYGWVATEKYDKGKYHGIQRTQDQPLPSPSTECMTCFGPHTGPPSI</sequence>
<protein>
    <submittedName>
        <fullName evidence="2">Uncharacterized protein</fullName>
    </submittedName>
</protein>
<dbReference type="AlphaFoldDB" id="A0AA38Q8E5"/>
<organism evidence="2 3">
    <name type="scientific">Lentinula detonsa</name>
    <dbReference type="NCBI Taxonomy" id="2804962"/>
    <lineage>
        <taxon>Eukaryota</taxon>
        <taxon>Fungi</taxon>
        <taxon>Dikarya</taxon>
        <taxon>Basidiomycota</taxon>
        <taxon>Agaricomycotina</taxon>
        <taxon>Agaricomycetes</taxon>
        <taxon>Agaricomycetidae</taxon>
        <taxon>Agaricales</taxon>
        <taxon>Marasmiineae</taxon>
        <taxon>Omphalotaceae</taxon>
        <taxon>Lentinula</taxon>
    </lineage>
</organism>
<proteinExistence type="predicted"/>
<feature type="signal peptide" evidence="1">
    <location>
        <begin position="1"/>
        <end position="20"/>
    </location>
</feature>
<feature type="chain" id="PRO_5041295194" evidence="1">
    <location>
        <begin position="21"/>
        <end position="178"/>
    </location>
</feature>
<evidence type="ECO:0000256" key="1">
    <source>
        <dbReference type="SAM" id="SignalP"/>
    </source>
</evidence>
<evidence type="ECO:0000313" key="2">
    <source>
        <dbReference type="EMBL" id="KAJ3989493.1"/>
    </source>
</evidence>
<dbReference type="EMBL" id="MU801897">
    <property type="protein sequence ID" value="KAJ3989493.1"/>
    <property type="molecule type" value="Genomic_DNA"/>
</dbReference>
<evidence type="ECO:0000313" key="3">
    <source>
        <dbReference type="Proteomes" id="UP001163850"/>
    </source>
</evidence>
<name>A0AA38Q8E5_9AGAR</name>
<dbReference type="Proteomes" id="UP001163850">
    <property type="component" value="Unassembled WGS sequence"/>
</dbReference>
<accession>A0AA38Q8E5</accession>
<comment type="caution">
    <text evidence="2">The sequence shown here is derived from an EMBL/GenBank/DDBJ whole genome shotgun (WGS) entry which is preliminary data.</text>
</comment>